<comment type="caution">
    <text evidence="1">The sequence shown here is derived from an EMBL/GenBank/DDBJ whole genome shotgun (WGS) entry which is preliminary data.</text>
</comment>
<dbReference type="Proteomes" id="UP000219327">
    <property type="component" value="Unassembled WGS sequence"/>
</dbReference>
<reference evidence="1 2" key="1">
    <citation type="submission" date="2017-08" db="EMBL/GenBank/DDBJ databases">
        <title>Fine stratification of microbial communities through a metagenomic profile of the photic zone.</title>
        <authorList>
            <person name="Haro-Moreno J.M."/>
            <person name="Lopez-Perez M."/>
            <person name="De La Torre J."/>
            <person name="Picazo A."/>
            <person name="Camacho A."/>
            <person name="Rodriguez-Valera F."/>
        </authorList>
    </citation>
    <scope>NUCLEOTIDE SEQUENCE [LARGE SCALE GENOMIC DNA]</scope>
    <source>
        <strain evidence="1">MED-G24</strain>
    </source>
</reference>
<dbReference type="Pfam" id="PF06853">
    <property type="entry name" value="DUF1249"/>
    <property type="match status" value="1"/>
</dbReference>
<name>A0A2A5X1P6_9GAMM</name>
<accession>A0A2A5X1P6</accession>
<dbReference type="AlphaFoldDB" id="A0A2A5X1P6"/>
<organism evidence="1 2">
    <name type="scientific">OM182 bacterium MED-G24</name>
    <dbReference type="NCBI Taxonomy" id="1986255"/>
    <lineage>
        <taxon>Bacteria</taxon>
        <taxon>Pseudomonadati</taxon>
        <taxon>Pseudomonadota</taxon>
        <taxon>Gammaproteobacteria</taxon>
        <taxon>OMG group</taxon>
        <taxon>OM182 clade</taxon>
    </lineage>
</organism>
<dbReference type="PANTHER" id="PTHR38774:SF1">
    <property type="entry name" value="CYTOPLASMIC PROTEIN"/>
    <property type="match status" value="1"/>
</dbReference>
<evidence type="ECO:0000313" key="2">
    <source>
        <dbReference type="Proteomes" id="UP000219327"/>
    </source>
</evidence>
<evidence type="ECO:0008006" key="3">
    <source>
        <dbReference type="Google" id="ProtNLM"/>
    </source>
</evidence>
<protein>
    <recommendedName>
        <fullName evidence="3">Cytoplasmic protein</fullName>
    </recommendedName>
</protein>
<gene>
    <name evidence="1" type="ORF">CNE99_00510</name>
</gene>
<dbReference type="InterPro" id="IPR009659">
    <property type="entry name" value="DUF1249"/>
</dbReference>
<proteinExistence type="predicted"/>
<dbReference type="PANTHER" id="PTHR38774">
    <property type="entry name" value="CYTOPLASMIC PROTEIN-RELATED"/>
    <property type="match status" value="1"/>
</dbReference>
<sequence length="137" mass="16115">MAECDANYVRLTRLFPDMRVQDSRHFAIEVVAEDGAEVRIDIRERCPFTTMLSVHVSNGDNKPWVRWPELEVRVYHDVASAEVISFQRQRNFRYRYELPNDHMYQPDEKSQINRFLGELLSFCLANGRAVESISFNS</sequence>
<evidence type="ECO:0000313" key="1">
    <source>
        <dbReference type="EMBL" id="PDH42226.1"/>
    </source>
</evidence>
<dbReference type="EMBL" id="NTKD01000001">
    <property type="protein sequence ID" value="PDH42226.1"/>
    <property type="molecule type" value="Genomic_DNA"/>
</dbReference>